<accession>A0A452RR86</accession>
<dbReference type="STRING" id="9643.ENSUAMP00000021836"/>
<dbReference type="GO" id="GO:0008270">
    <property type="term" value="F:zinc ion binding"/>
    <property type="evidence" value="ECO:0007669"/>
    <property type="project" value="UniProtKB-KW"/>
</dbReference>
<name>A0A452RR86_URSAM</name>
<evidence type="ECO:0000256" key="2">
    <source>
        <dbReference type="ARBA" id="ARBA00022723"/>
    </source>
</evidence>
<dbReference type="InterPro" id="IPR002674">
    <property type="entry name" value="Ribosomal_eL43"/>
</dbReference>
<sequence>MAKHSKKVRIIGKYGTRYGASLRKTMKKVEVSQHAKYTCSFCEALRPWASRFSSLALRCLICKGSGGGMTDDNSPSLRAS</sequence>
<dbReference type="PANTHER" id="PTHR48188">
    <property type="entry name" value="60S RIBOSOMAL PROTEIN L43"/>
    <property type="match status" value="1"/>
</dbReference>
<keyword evidence="8" id="KW-1185">Reference proteome</keyword>
<dbReference type="GO" id="GO:0022625">
    <property type="term" value="C:cytosolic large ribosomal subunit"/>
    <property type="evidence" value="ECO:0007669"/>
    <property type="project" value="UniProtKB-ARBA"/>
</dbReference>
<dbReference type="GO" id="GO:0070180">
    <property type="term" value="F:large ribosomal subunit rRNA binding"/>
    <property type="evidence" value="ECO:0007669"/>
    <property type="project" value="TreeGrafter"/>
</dbReference>
<dbReference type="Gene3D" id="2.20.25.30">
    <property type="match status" value="1"/>
</dbReference>
<keyword evidence="4" id="KW-0862">Zinc</keyword>
<evidence type="ECO:0000256" key="4">
    <source>
        <dbReference type="ARBA" id="ARBA00022833"/>
    </source>
</evidence>
<dbReference type="InterPro" id="IPR011332">
    <property type="entry name" value="Ribosomal_zn-bd"/>
</dbReference>
<comment type="similarity">
    <text evidence="1">Belongs to the eukaryotic ribosomal protein eL43 family.</text>
</comment>
<dbReference type="OMA" id="CLICKGS"/>
<dbReference type="InterPro" id="IPR011331">
    <property type="entry name" value="Ribosomal_eL37/eL43"/>
</dbReference>
<reference evidence="7" key="2">
    <citation type="submission" date="2025-08" db="UniProtKB">
        <authorList>
            <consortium name="Ensembl"/>
        </authorList>
    </citation>
    <scope>IDENTIFICATION</scope>
</reference>
<dbReference type="GO" id="GO:0003735">
    <property type="term" value="F:structural constituent of ribosome"/>
    <property type="evidence" value="ECO:0007669"/>
    <property type="project" value="InterPro"/>
</dbReference>
<reference evidence="8" key="1">
    <citation type="submission" date="2016-06" db="EMBL/GenBank/DDBJ databases">
        <title>De novo assembly and RNA-Seq shows season-dependent expression and editing in black bear kidneys.</title>
        <authorList>
            <person name="Korstanje R."/>
            <person name="Srivastava A."/>
            <person name="Sarsani V.K."/>
            <person name="Sheehan S.M."/>
            <person name="Seger R.L."/>
            <person name="Barter M.E."/>
            <person name="Lindqvist C."/>
            <person name="Brody L.C."/>
            <person name="Mullikin J.C."/>
        </authorList>
    </citation>
    <scope>NUCLEOTIDE SEQUENCE [LARGE SCALE GENOMIC DNA]</scope>
</reference>
<dbReference type="PANTHER" id="PTHR48188:SF3">
    <property type="entry name" value="60S RIBOSOMAL PROTEIN L37A-RELATED"/>
    <property type="match status" value="1"/>
</dbReference>
<keyword evidence="3" id="KW-0863">Zinc-finger</keyword>
<dbReference type="SUPFAM" id="SSF57829">
    <property type="entry name" value="Zn-binding ribosomal proteins"/>
    <property type="match status" value="1"/>
</dbReference>
<evidence type="ECO:0008006" key="9">
    <source>
        <dbReference type="Google" id="ProtNLM"/>
    </source>
</evidence>
<dbReference type="Ensembl" id="ENSUAMT00000024411.1">
    <property type="protein sequence ID" value="ENSUAMP00000021836.1"/>
    <property type="gene ID" value="ENSUAMG00000017176.1"/>
</dbReference>
<evidence type="ECO:0000313" key="8">
    <source>
        <dbReference type="Proteomes" id="UP000291022"/>
    </source>
</evidence>
<keyword evidence="2" id="KW-0479">Metal-binding</keyword>
<keyword evidence="6" id="KW-0687">Ribonucleoprotein</keyword>
<evidence type="ECO:0000256" key="3">
    <source>
        <dbReference type="ARBA" id="ARBA00022771"/>
    </source>
</evidence>
<evidence type="ECO:0000256" key="6">
    <source>
        <dbReference type="ARBA" id="ARBA00023274"/>
    </source>
</evidence>
<evidence type="ECO:0000256" key="1">
    <source>
        <dbReference type="ARBA" id="ARBA00008672"/>
    </source>
</evidence>
<dbReference type="AlphaFoldDB" id="A0A452RR86"/>
<evidence type="ECO:0000256" key="5">
    <source>
        <dbReference type="ARBA" id="ARBA00022980"/>
    </source>
</evidence>
<dbReference type="Pfam" id="PF01780">
    <property type="entry name" value="Ribosomal_L37ae"/>
    <property type="match status" value="1"/>
</dbReference>
<protein>
    <recommendedName>
        <fullName evidence="9">Ribosomal protein L37a</fullName>
    </recommendedName>
</protein>
<reference evidence="7" key="3">
    <citation type="submission" date="2025-09" db="UniProtKB">
        <authorList>
            <consortium name="Ensembl"/>
        </authorList>
    </citation>
    <scope>IDENTIFICATION</scope>
</reference>
<dbReference type="Proteomes" id="UP000291022">
    <property type="component" value="Unassembled WGS sequence"/>
</dbReference>
<evidence type="ECO:0000313" key="7">
    <source>
        <dbReference type="Ensembl" id="ENSUAMP00000021836.1"/>
    </source>
</evidence>
<dbReference type="GeneTree" id="ENSGT00940000167707"/>
<dbReference type="GO" id="GO:0006412">
    <property type="term" value="P:translation"/>
    <property type="evidence" value="ECO:0007669"/>
    <property type="project" value="InterPro"/>
</dbReference>
<organism evidence="7 8">
    <name type="scientific">Ursus americanus</name>
    <name type="common">American black bear</name>
    <name type="synonym">Euarctos americanus</name>
    <dbReference type="NCBI Taxonomy" id="9643"/>
    <lineage>
        <taxon>Eukaryota</taxon>
        <taxon>Metazoa</taxon>
        <taxon>Chordata</taxon>
        <taxon>Craniata</taxon>
        <taxon>Vertebrata</taxon>
        <taxon>Euteleostomi</taxon>
        <taxon>Mammalia</taxon>
        <taxon>Eutheria</taxon>
        <taxon>Laurasiatheria</taxon>
        <taxon>Carnivora</taxon>
        <taxon>Caniformia</taxon>
        <taxon>Ursidae</taxon>
        <taxon>Ursus</taxon>
    </lineage>
</organism>
<proteinExistence type="inferred from homology"/>
<keyword evidence="5" id="KW-0689">Ribosomal protein</keyword>